<dbReference type="PANTHER" id="PTHR32248">
    <property type="entry name" value="RNA POLYMERASE SIGMA-54 FACTOR"/>
    <property type="match status" value="1"/>
</dbReference>
<dbReference type="Pfam" id="PF04963">
    <property type="entry name" value="Sigma54_CBD"/>
    <property type="match status" value="1"/>
</dbReference>
<dbReference type="EMBL" id="FMXM01000111">
    <property type="protein sequence ID" value="SDB00115.1"/>
    <property type="molecule type" value="Genomic_DNA"/>
</dbReference>
<evidence type="ECO:0000256" key="1">
    <source>
        <dbReference type="SAM" id="MobiDB-lite"/>
    </source>
</evidence>
<evidence type="ECO:0000313" key="4">
    <source>
        <dbReference type="Proteomes" id="UP000198588"/>
    </source>
</evidence>
<dbReference type="STRING" id="1165689.SAMN02927914_06880"/>
<dbReference type="Proteomes" id="UP000198588">
    <property type="component" value="Unassembled WGS sequence"/>
</dbReference>
<accession>A0A1G5ZZJ7</accession>
<dbReference type="InterPro" id="IPR007046">
    <property type="entry name" value="RNA_pol_sigma_54_core-bd"/>
</dbReference>
<dbReference type="GO" id="GO:0001216">
    <property type="term" value="F:DNA-binding transcription activator activity"/>
    <property type="evidence" value="ECO:0007669"/>
    <property type="project" value="InterPro"/>
</dbReference>
<evidence type="ECO:0000259" key="2">
    <source>
        <dbReference type="Pfam" id="PF04963"/>
    </source>
</evidence>
<proteinExistence type="predicted"/>
<dbReference type="InterPro" id="IPR000394">
    <property type="entry name" value="RNA_pol_sigma_54"/>
</dbReference>
<dbReference type="InterPro" id="IPR038709">
    <property type="entry name" value="RpoN_core-bd_sf"/>
</dbReference>
<reference evidence="3 4" key="1">
    <citation type="submission" date="2016-10" db="EMBL/GenBank/DDBJ databases">
        <authorList>
            <person name="de Groot N.N."/>
        </authorList>
    </citation>
    <scope>NUCLEOTIDE SEQUENCE [LARGE SCALE GENOMIC DNA]</scope>
    <source>
        <strain evidence="3 4">CGMCC 1.12097</strain>
    </source>
</reference>
<dbReference type="PANTHER" id="PTHR32248:SF4">
    <property type="entry name" value="RNA POLYMERASE SIGMA-54 FACTOR"/>
    <property type="match status" value="1"/>
</dbReference>
<dbReference type="Gene3D" id="1.10.10.1330">
    <property type="entry name" value="RNA polymerase sigma-54 factor, core-binding domain"/>
    <property type="match status" value="1"/>
</dbReference>
<dbReference type="Pfam" id="PF00309">
    <property type="entry name" value="Sigma54_AID"/>
    <property type="match status" value="1"/>
</dbReference>
<name>A0A1G5ZZJ7_9HYPH</name>
<feature type="region of interest" description="Disordered" evidence="1">
    <location>
        <begin position="63"/>
        <end position="120"/>
    </location>
</feature>
<protein>
    <submittedName>
        <fullName evidence="3">Sigma-54 factor, Activator interacting domain (AID)</fullName>
    </submittedName>
</protein>
<feature type="domain" description="RNA polymerase sigma factor 54 core-binding" evidence="2">
    <location>
        <begin position="118"/>
        <end position="221"/>
    </location>
</feature>
<evidence type="ECO:0000313" key="3">
    <source>
        <dbReference type="EMBL" id="SDB00115.1"/>
    </source>
</evidence>
<feature type="non-terminal residue" evidence="3">
    <location>
        <position position="251"/>
    </location>
</feature>
<dbReference type="GO" id="GO:0016987">
    <property type="term" value="F:sigma factor activity"/>
    <property type="evidence" value="ECO:0007669"/>
    <property type="project" value="InterPro"/>
</dbReference>
<dbReference type="GO" id="GO:0006352">
    <property type="term" value="P:DNA-templated transcription initiation"/>
    <property type="evidence" value="ECO:0007669"/>
    <property type="project" value="InterPro"/>
</dbReference>
<sequence>MKGPPPKPSQGFRAMQTTATLIQHQKQSMVLSRKIIESIGLLRLSLTELQQFVDQAVAENPVLDRAPTDGEASGDDWSISGGDPRTGSRGKDVADSPARFGRGINTTNKPAGDRPDLDKANSYTETLRDHVARQIAGTAFTPRERLIALGLAAPLEETEYLHVDFLELAGRLNVQEADVERVLGTMQQFDPSGIFARTLSECLAIQLRNLERFDPAMEVLELCWNLGDEADQAALCGFNSMTSIPSWNLAP</sequence>
<dbReference type="GO" id="GO:0003677">
    <property type="term" value="F:DNA binding"/>
    <property type="evidence" value="ECO:0007669"/>
    <property type="project" value="InterPro"/>
</dbReference>
<dbReference type="AlphaFoldDB" id="A0A1G5ZZJ7"/>
<organism evidence="3 4">
    <name type="scientific">Mesorhizobium qingshengii</name>
    <dbReference type="NCBI Taxonomy" id="1165689"/>
    <lineage>
        <taxon>Bacteria</taxon>
        <taxon>Pseudomonadati</taxon>
        <taxon>Pseudomonadota</taxon>
        <taxon>Alphaproteobacteria</taxon>
        <taxon>Hyphomicrobiales</taxon>
        <taxon>Phyllobacteriaceae</taxon>
        <taxon>Mesorhizobium</taxon>
    </lineage>
</organism>
<gene>
    <name evidence="3" type="ORF">SAMN02927914_06880</name>
</gene>